<evidence type="ECO:0000313" key="3">
    <source>
        <dbReference type="EMBL" id="ADO67269.1"/>
    </source>
</evidence>
<keyword evidence="2" id="KW-1133">Transmembrane helix</keyword>
<evidence type="ECO:0000313" key="4">
    <source>
        <dbReference type="Proteomes" id="UP000029781"/>
    </source>
</evidence>
<proteinExistence type="predicted"/>
<protein>
    <submittedName>
        <fullName evidence="3">Uncharacterized protein</fullName>
    </submittedName>
</protein>
<evidence type="ECO:0000256" key="2">
    <source>
        <dbReference type="SAM" id="Phobius"/>
    </source>
</evidence>
<sequence length="106" mass="11563">MFNESCDISNILLIMSIILIAISLVIDIIQLCCLGCCTQNTNHTQQINTIPLEVATRPYVPADQIELSNTRTIMSSTPSPPTTVSEQLTSSIETEPNPSVPEENTT</sequence>
<keyword evidence="4" id="KW-1185">Reference proteome</keyword>
<feature type="compositionally biased region" description="Polar residues" evidence="1">
    <location>
        <begin position="84"/>
        <end position="106"/>
    </location>
</feature>
<reference evidence="3 4" key="1">
    <citation type="journal article" date="2010" name="Proc. Natl. Acad. Sci. U.S.A.">
        <title>Giant virus with a remarkable complement of genes infects marine zooplankton.</title>
        <authorList>
            <person name="Fischer M.G."/>
            <person name="Allen M.J."/>
            <person name="Wilson W.H."/>
            <person name="Suttle C.A."/>
        </authorList>
    </citation>
    <scope>NUCLEOTIDE SEQUENCE [LARGE SCALE GENOMIC DNA]</scope>
    <source>
        <strain evidence="3 4">BV-PW1</strain>
    </source>
</reference>
<feature type="transmembrane region" description="Helical" evidence="2">
    <location>
        <begin position="12"/>
        <end position="31"/>
    </location>
</feature>
<organismHost>
    <name type="scientific">Cafeteria roenbergensis</name>
    <name type="common">Marine flagellate</name>
    <dbReference type="NCBI Taxonomy" id="33653"/>
</organismHost>
<dbReference type="GeneID" id="9887638"/>
<name>E3T506_CROVB</name>
<organism evidence="3 4">
    <name type="scientific">Cafeteria roenbergensis virus (strain BV-PW1)</name>
    <name type="common">CroV</name>
    <dbReference type="NCBI Taxonomy" id="693272"/>
    <lineage>
        <taxon>Viruses</taxon>
        <taxon>Varidnaviria</taxon>
        <taxon>Bamfordvirae</taxon>
        <taxon>Nucleocytoviricota</taxon>
        <taxon>Megaviricetes</taxon>
        <taxon>Imitervirales</taxon>
        <taxon>Mimiviridae</taxon>
        <taxon>Aliimimivirinae</taxon>
        <taxon>Rheavirus</taxon>
        <taxon>Rheavirus sinusmexicani</taxon>
    </lineage>
</organism>
<evidence type="ECO:0000256" key="1">
    <source>
        <dbReference type="SAM" id="MobiDB-lite"/>
    </source>
</evidence>
<keyword evidence="2" id="KW-0472">Membrane</keyword>
<dbReference type="KEGG" id="vg:9887638"/>
<gene>
    <name evidence="3" type="ORF">crov236</name>
</gene>
<dbReference type="EMBL" id="GU244497">
    <property type="protein sequence ID" value="ADO67269.1"/>
    <property type="molecule type" value="Genomic_DNA"/>
</dbReference>
<keyword evidence="2" id="KW-0812">Transmembrane</keyword>
<accession>E3T506</accession>
<dbReference type="Proteomes" id="UP000029781">
    <property type="component" value="Segment"/>
</dbReference>
<feature type="region of interest" description="Disordered" evidence="1">
    <location>
        <begin position="70"/>
        <end position="106"/>
    </location>
</feature>
<dbReference type="RefSeq" id="YP_003969868.1">
    <property type="nucleotide sequence ID" value="NC_014637.1"/>
</dbReference>